<evidence type="ECO:0000256" key="2">
    <source>
        <dbReference type="SAM" id="MobiDB-lite"/>
    </source>
</evidence>
<feature type="region of interest" description="Disordered" evidence="2">
    <location>
        <begin position="293"/>
        <end position="338"/>
    </location>
</feature>
<dbReference type="Pfam" id="PF02114">
    <property type="entry name" value="Phosducin"/>
    <property type="match status" value="1"/>
</dbReference>
<dbReference type="EMBL" id="KQ474074">
    <property type="protein sequence ID" value="KPV77765.1"/>
    <property type="molecule type" value="Genomic_DNA"/>
</dbReference>
<dbReference type="PANTHER" id="PTHR46052">
    <property type="entry name" value="PHOSDUCIN-LIKE PROTEIN"/>
    <property type="match status" value="1"/>
</dbReference>
<evidence type="ECO:0000313" key="5">
    <source>
        <dbReference type="Proteomes" id="UP000053890"/>
    </source>
</evidence>
<dbReference type="PRINTS" id="PR00677">
    <property type="entry name" value="PHOSDUCIN"/>
</dbReference>
<dbReference type="RefSeq" id="XP_018273814.1">
    <property type="nucleotide sequence ID" value="XM_018415911.1"/>
</dbReference>
<dbReference type="STRING" id="578459.A0A194SBD3"/>
<evidence type="ECO:0000259" key="3">
    <source>
        <dbReference type="Pfam" id="PF02114"/>
    </source>
</evidence>
<dbReference type="AlphaFoldDB" id="A0A194SBD3"/>
<proteinExistence type="inferred from homology"/>
<dbReference type="PANTHER" id="PTHR46052:SF1">
    <property type="entry name" value="PHOSDUCIN-LIKE PROTEIN"/>
    <property type="match status" value="1"/>
</dbReference>
<dbReference type="Gene3D" id="3.40.30.10">
    <property type="entry name" value="Glutaredoxin"/>
    <property type="match status" value="1"/>
</dbReference>
<reference evidence="4 5" key="1">
    <citation type="journal article" date="2015" name="Front. Microbiol.">
        <title>Genome sequence of the plant growth promoting endophytic yeast Rhodotorula graminis WP1.</title>
        <authorList>
            <person name="Firrincieli A."/>
            <person name="Otillar R."/>
            <person name="Salamov A."/>
            <person name="Schmutz J."/>
            <person name="Khan Z."/>
            <person name="Redman R.S."/>
            <person name="Fleck N.D."/>
            <person name="Lindquist E."/>
            <person name="Grigoriev I.V."/>
            <person name="Doty S.L."/>
        </authorList>
    </citation>
    <scope>NUCLEOTIDE SEQUENCE [LARGE SCALE GENOMIC DNA]</scope>
    <source>
        <strain evidence="4 5">WP1</strain>
    </source>
</reference>
<dbReference type="Proteomes" id="UP000053890">
    <property type="component" value="Unassembled WGS sequence"/>
</dbReference>
<dbReference type="InterPro" id="IPR036249">
    <property type="entry name" value="Thioredoxin-like_sf"/>
</dbReference>
<dbReference type="OMA" id="GIIEMMP"/>
<feature type="region of interest" description="Disordered" evidence="2">
    <location>
        <begin position="1"/>
        <end position="90"/>
    </location>
</feature>
<protein>
    <recommendedName>
        <fullName evidence="3">Phosducin domain-containing protein</fullName>
    </recommendedName>
</protein>
<dbReference type="SUPFAM" id="SSF52833">
    <property type="entry name" value="Thioredoxin-like"/>
    <property type="match status" value="1"/>
</dbReference>
<sequence length="338" mass="36312">MSTDAMEQAFLDGTHPALTRDADAAAVLRSNSPTRSRSPSPAPSSSSRDDNGDDDDGPRFSAVDPDPPTGGTPPPRQAGGGRRGASKNTGVKGVREDYREHLAQQQQQQRQGADAMLAKQTQRKMVISLAADANSRDEADGDDDELAALRRRRLAELQGSAERTGRNGGRTFGHLREVGMEQFVQAVEDEADETAVVVHLYEPELALCALLNSHLAALARVYPATKFVRAQASEVDFMSSDLDADTLPTVLVYRRGELETTWIRFDLDLEGAVLRDGERGRKQVEEMLSNAGAIAGSPHAPSPYASFGSLRGNGRAGAADDDDDEWSAPLPVEASSPF</sequence>
<dbReference type="CDD" id="cd02957">
    <property type="entry name" value="Phd_like"/>
    <property type="match status" value="1"/>
</dbReference>
<feature type="compositionally biased region" description="Pro residues" evidence="2">
    <location>
        <begin position="65"/>
        <end position="76"/>
    </location>
</feature>
<dbReference type="InterPro" id="IPR024253">
    <property type="entry name" value="Phosducin_thioredoxin-like_dom"/>
</dbReference>
<feature type="compositionally biased region" description="Low complexity" evidence="2">
    <location>
        <begin position="29"/>
        <end position="46"/>
    </location>
</feature>
<dbReference type="InterPro" id="IPR051499">
    <property type="entry name" value="Phosducin-like_reg"/>
</dbReference>
<evidence type="ECO:0000313" key="4">
    <source>
        <dbReference type="EMBL" id="KPV77765.1"/>
    </source>
</evidence>
<feature type="domain" description="Phosducin" evidence="3">
    <location>
        <begin position="104"/>
        <end position="265"/>
    </location>
</feature>
<keyword evidence="5" id="KW-1185">Reference proteome</keyword>
<organism evidence="4 5">
    <name type="scientific">Rhodotorula graminis (strain WP1)</name>
    <dbReference type="NCBI Taxonomy" id="578459"/>
    <lineage>
        <taxon>Eukaryota</taxon>
        <taxon>Fungi</taxon>
        <taxon>Dikarya</taxon>
        <taxon>Basidiomycota</taxon>
        <taxon>Pucciniomycotina</taxon>
        <taxon>Microbotryomycetes</taxon>
        <taxon>Sporidiobolales</taxon>
        <taxon>Sporidiobolaceae</taxon>
        <taxon>Rhodotorula</taxon>
    </lineage>
</organism>
<dbReference type="InterPro" id="IPR001200">
    <property type="entry name" value="Phosducin"/>
</dbReference>
<dbReference type="OrthoDB" id="70588at2759"/>
<dbReference type="GeneID" id="28976359"/>
<evidence type="ECO:0000256" key="1">
    <source>
        <dbReference type="ARBA" id="ARBA00009686"/>
    </source>
</evidence>
<gene>
    <name evidence="4" type="ORF">RHOBADRAFT_51579</name>
</gene>
<accession>A0A194SBD3</accession>
<name>A0A194SBD3_RHOGW</name>
<comment type="similarity">
    <text evidence="1">Belongs to the phosducin family.</text>
</comment>
<dbReference type="GO" id="GO:0008277">
    <property type="term" value="P:regulation of G protein-coupled receptor signaling pathway"/>
    <property type="evidence" value="ECO:0007669"/>
    <property type="project" value="InterPro"/>
</dbReference>